<dbReference type="AlphaFoldDB" id="A0AA41R1E2"/>
<feature type="transmembrane region" description="Helical" evidence="1">
    <location>
        <begin position="71"/>
        <end position="93"/>
    </location>
</feature>
<evidence type="ECO:0000313" key="3">
    <source>
        <dbReference type="Proteomes" id="UP001165427"/>
    </source>
</evidence>
<dbReference type="Proteomes" id="UP001165427">
    <property type="component" value="Unassembled WGS sequence"/>
</dbReference>
<evidence type="ECO:0000313" key="2">
    <source>
        <dbReference type="EMBL" id="MCJ8499911.1"/>
    </source>
</evidence>
<organism evidence="2 3">
    <name type="scientific">Desulfatitalea alkaliphila</name>
    <dbReference type="NCBI Taxonomy" id="2929485"/>
    <lineage>
        <taxon>Bacteria</taxon>
        <taxon>Pseudomonadati</taxon>
        <taxon>Thermodesulfobacteriota</taxon>
        <taxon>Desulfobacteria</taxon>
        <taxon>Desulfobacterales</taxon>
        <taxon>Desulfosarcinaceae</taxon>
        <taxon>Desulfatitalea</taxon>
    </lineage>
</organism>
<accession>A0AA41R1E2</accession>
<keyword evidence="1" id="KW-1133">Transmembrane helix</keyword>
<dbReference type="RefSeq" id="WP_246903546.1">
    <property type="nucleotide sequence ID" value="NZ_JALJRB010000003.1"/>
</dbReference>
<keyword evidence="1" id="KW-0472">Membrane</keyword>
<keyword evidence="3" id="KW-1185">Reference proteome</keyword>
<reference evidence="2" key="1">
    <citation type="submission" date="2022-04" db="EMBL/GenBank/DDBJ databases">
        <title>Desulfatitalea alkaliphila sp. nov., a novel anaerobic sulfate-reducing bacterium isolated from terrestrial mud volcano, Taman Peninsula, Russia.</title>
        <authorList>
            <person name="Khomyakova M.A."/>
            <person name="Merkel A.Y."/>
            <person name="Slobodkin A.I."/>
        </authorList>
    </citation>
    <scope>NUCLEOTIDE SEQUENCE</scope>
    <source>
        <strain evidence="2">M08but</strain>
    </source>
</reference>
<dbReference type="Pfam" id="PF04246">
    <property type="entry name" value="RseC_MucC"/>
    <property type="match status" value="1"/>
</dbReference>
<comment type="caution">
    <text evidence="2">The sequence shown here is derived from an EMBL/GenBank/DDBJ whole genome shotgun (WGS) entry which is preliminary data.</text>
</comment>
<feature type="transmembrane region" description="Helical" evidence="1">
    <location>
        <begin position="105"/>
        <end position="124"/>
    </location>
</feature>
<dbReference type="EMBL" id="JALJRB010000003">
    <property type="protein sequence ID" value="MCJ8499911.1"/>
    <property type="molecule type" value="Genomic_DNA"/>
</dbReference>
<dbReference type="InterPro" id="IPR026268">
    <property type="entry name" value="RseC"/>
</dbReference>
<name>A0AA41R1E2_9BACT</name>
<keyword evidence="1" id="KW-0812">Transmembrane</keyword>
<dbReference type="InterPro" id="IPR007359">
    <property type="entry name" value="SigmaE_reg_RseC_MucC"/>
</dbReference>
<dbReference type="PANTHER" id="PTHR35867">
    <property type="entry name" value="PROTEIN RSEC"/>
    <property type="match status" value="1"/>
</dbReference>
<sequence length="172" mass="18182">MAIEQGIVIRQGDRPTTVWVQTVRSSACESCASRDSCRTAETGENQEVEVFNTAGARVGDRIQLMIRTGSLLKATFLLYIFPILGMLGGAVVAQTITDGLRLCNSSVAAAIGALAGLVAALAYVRIRGQRLGNESAYRPHIVRILGRAPLDAHDASPTVHCQIGNAGPSHGK</sequence>
<gene>
    <name evidence="2" type="ORF">MRX98_04945</name>
</gene>
<dbReference type="PANTHER" id="PTHR35867:SF1">
    <property type="entry name" value="PROTEIN RSEC"/>
    <property type="match status" value="1"/>
</dbReference>
<dbReference type="PIRSF" id="PIRSF004923">
    <property type="entry name" value="RseC"/>
    <property type="match status" value="1"/>
</dbReference>
<proteinExistence type="predicted"/>
<evidence type="ECO:0000256" key="1">
    <source>
        <dbReference type="SAM" id="Phobius"/>
    </source>
</evidence>
<protein>
    <submittedName>
        <fullName evidence="2">SoxR reducing system RseC family protein</fullName>
    </submittedName>
</protein>